<evidence type="ECO:0000256" key="5">
    <source>
        <dbReference type="ARBA" id="ARBA00022692"/>
    </source>
</evidence>
<dbReference type="InterPro" id="IPR047817">
    <property type="entry name" value="ABC2_TM_bact-type"/>
</dbReference>
<comment type="similarity">
    <text evidence="2">Belongs to the ABC-2 integral membrane protein family.</text>
</comment>
<dbReference type="PROSITE" id="PS51012">
    <property type="entry name" value="ABC_TM2"/>
    <property type="match status" value="1"/>
</dbReference>
<protein>
    <submittedName>
        <fullName evidence="10">ABC transporter permease</fullName>
    </submittedName>
</protein>
<dbReference type="InterPro" id="IPR051449">
    <property type="entry name" value="ABC-2_transporter_component"/>
</dbReference>
<dbReference type="PANTHER" id="PTHR30294:SF29">
    <property type="entry name" value="MULTIDRUG ABC TRANSPORTER PERMEASE YBHS-RELATED"/>
    <property type="match status" value="1"/>
</dbReference>
<comment type="caution">
    <text evidence="10">The sequence shown here is derived from an EMBL/GenBank/DDBJ whole genome shotgun (WGS) entry which is preliminary data.</text>
</comment>
<comment type="subcellular location">
    <subcellularLocation>
        <location evidence="1">Cell membrane</location>
        <topology evidence="1">Multi-pass membrane protein</topology>
    </subcellularLocation>
</comment>
<dbReference type="GO" id="GO:0005886">
    <property type="term" value="C:plasma membrane"/>
    <property type="evidence" value="ECO:0007669"/>
    <property type="project" value="UniProtKB-SubCell"/>
</dbReference>
<evidence type="ECO:0000256" key="1">
    <source>
        <dbReference type="ARBA" id="ARBA00004651"/>
    </source>
</evidence>
<dbReference type="GO" id="GO:0140359">
    <property type="term" value="F:ABC-type transporter activity"/>
    <property type="evidence" value="ECO:0007669"/>
    <property type="project" value="InterPro"/>
</dbReference>
<gene>
    <name evidence="10" type="ORF">C4520_15745</name>
</gene>
<feature type="transmembrane region" description="Helical" evidence="8">
    <location>
        <begin position="267"/>
        <end position="289"/>
    </location>
</feature>
<dbReference type="Pfam" id="PF12698">
    <property type="entry name" value="ABC2_membrane_3"/>
    <property type="match status" value="1"/>
</dbReference>
<dbReference type="PANTHER" id="PTHR30294">
    <property type="entry name" value="MEMBRANE COMPONENT OF ABC TRANSPORTER YHHJ-RELATED"/>
    <property type="match status" value="1"/>
</dbReference>
<dbReference type="EMBL" id="QZKU01000111">
    <property type="protein sequence ID" value="RJP17754.1"/>
    <property type="molecule type" value="Genomic_DNA"/>
</dbReference>
<evidence type="ECO:0000256" key="6">
    <source>
        <dbReference type="ARBA" id="ARBA00022989"/>
    </source>
</evidence>
<accession>A0A3A4NPQ2</accession>
<feature type="transmembrane region" description="Helical" evidence="8">
    <location>
        <begin position="232"/>
        <end position="255"/>
    </location>
</feature>
<feature type="transmembrane region" description="Helical" evidence="8">
    <location>
        <begin position="193"/>
        <end position="211"/>
    </location>
</feature>
<keyword evidence="4" id="KW-1003">Cell membrane</keyword>
<evidence type="ECO:0000313" key="10">
    <source>
        <dbReference type="EMBL" id="RJP17754.1"/>
    </source>
</evidence>
<keyword evidence="7 8" id="KW-0472">Membrane</keyword>
<keyword evidence="3" id="KW-0813">Transport</keyword>
<evidence type="ECO:0000256" key="2">
    <source>
        <dbReference type="ARBA" id="ARBA00007783"/>
    </source>
</evidence>
<reference evidence="10 11" key="1">
    <citation type="journal article" date="2017" name="ISME J.">
        <title>Energy and carbon metabolisms in a deep terrestrial subsurface fluid microbial community.</title>
        <authorList>
            <person name="Momper L."/>
            <person name="Jungbluth S.P."/>
            <person name="Lee M.D."/>
            <person name="Amend J.P."/>
        </authorList>
    </citation>
    <scope>NUCLEOTIDE SEQUENCE [LARGE SCALE GENOMIC DNA]</scope>
    <source>
        <strain evidence="10">SURF_5</strain>
    </source>
</reference>
<evidence type="ECO:0000256" key="3">
    <source>
        <dbReference type="ARBA" id="ARBA00022448"/>
    </source>
</evidence>
<dbReference type="Proteomes" id="UP000265882">
    <property type="component" value="Unassembled WGS sequence"/>
</dbReference>
<organism evidence="10 11">
    <name type="scientific">Abyssobacteria bacterium (strain SURF_5)</name>
    <dbReference type="NCBI Taxonomy" id="2093360"/>
    <lineage>
        <taxon>Bacteria</taxon>
        <taxon>Pseudomonadati</taxon>
        <taxon>Candidatus Hydrogenedentota</taxon>
        <taxon>Candidatus Abyssobacteria</taxon>
    </lineage>
</organism>
<feature type="transmembrane region" description="Helical" evidence="8">
    <location>
        <begin position="355"/>
        <end position="378"/>
    </location>
</feature>
<name>A0A3A4NPQ2_ABYX5</name>
<feature type="transmembrane region" description="Helical" evidence="8">
    <location>
        <begin position="296"/>
        <end position="318"/>
    </location>
</feature>
<evidence type="ECO:0000256" key="4">
    <source>
        <dbReference type="ARBA" id="ARBA00022475"/>
    </source>
</evidence>
<feature type="transmembrane region" description="Helical" evidence="8">
    <location>
        <begin position="21"/>
        <end position="42"/>
    </location>
</feature>
<keyword evidence="6 8" id="KW-1133">Transmembrane helix</keyword>
<evidence type="ECO:0000256" key="7">
    <source>
        <dbReference type="ARBA" id="ARBA00023136"/>
    </source>
</evidence>
<proteinExistence type="inferred from homology"/>
<sequence length="384" mass="43112">MSVRRIVAISRKEWREVVRDRLFFSLAFLVPIMLMLLFGYGFSMDVEHIPFAVVDEDGSSMSRDYAYCFVSSRYFDFVGYLRNEREIGPLLMENKIRTAITIPEHFQKNLLTSHPAQVQTIIDGTFPFRSQITKAYVTAVNNAFSMELAIRNLSSVRGVPGNKSQQLMEPVKLEVRYLYNQSVKSAWSITPNLLMVILFMTTPLFTALGVVRERESGAIYNIYSSTVSRLEFLIGKLAPYMTISAMNAIVLWLLATGLFRAPFKGNIVFFFIVSLIYVICTTGIGLMVSVLVRTQIAAMIVTTILTVLPSVLYSGLLIPVESISKGGQIIAHMLPSMYYSNIVAGSFLKGVGPRILWVDVVALAAYAIVLFLAGYCFFTKRPRI</sequence>
<feature type="domain" description="ABC transmembrane type-2" evidence="9">
    <location>
        <begin position="153"/>
        <end position="381"/>
    </location>
</feature>
<keyword evidence="5 8" id="KW-0812">Transmembrane</keyword>
<evidence type="ECO:0000256" key="8">
    <source>
        <dbReference type="SAM" id="Phobius"/>
    </source>
</evidence>
<evidence type="ECO:0000313" key="11">
    <source>
        <dbReference type="Proteomes" id="UP000265882"/>
    </source>
</evidence>
<dbReference type="AlphaFoldDB" id="A0A3A4NPQ2"/>
<dbReference type="Gene3D" id="3.40.1710.10">
    <property type="entry name" value="abc type-2 transporter like domain"/>
    <property type="match status" value="1"/>
</dbReference>
<evidence type="ECO:0000259" key="9">
    <source>
        <dbReference type="PROSITE" id="PS51012"/>
    </source>
</evidence>
<dbReference type="InterPro" id="IPR013525">
    <property type="entry name" value="ABC2_TM"/>
</dbReference>